<dbReference type="AlphaFoldDB" id="A0A1H0XLQ5"/>
<feature type="region of interest" description="Disordered" evidence="1">
    <location>
        <begin position="1"/>
        <end position="29"/>
    </location>
</feature>
<keyword evidence="4" id="KW-1185">Reference proteome</keyword>
<reference evidence="3 4" key="1">
    <citation type="submission" date="2016-10" db="EMBL/GenBank/DDBJ databases">
        <authorList>
            <person name="de Groot N.N."/>
        </authorList>
    </citation>
    <scope>NUCLEOTIDE SEQUENCE [LARGE SCALE GENOMIC DNA]</scope>
    <source>
        <strain evidence="3 4">DSM 20117</strain>
    </source>
</reference>
<dbReference type="Proteomes" id="UP000181917">
    <property type="component" value="Unassembled WGS sequence"/>
</dbReference>
<evidence type="ECO:0000313" key="3">
    <source>
        <dbReference type="EMBL" id="SDQ03783.1"/>
    </source>
</evidence>
<evidence type="ECO:0000313" key="2">
    <source>
        <dbReference type="EMBL" id="SDQ03083.1"/>
    </source>
</evidence>
<sequence length="54" mass="6000">MVSARQSTTSADGFRHSVQTTSETDKNPIQLLTPSIRIYPAHKTVPLSPLNRYS</sequence>
<feature type="compositionally biased region" description="Polar residues" evidence="1">
    <location>
        <begin position="1"/>
        <end position="22"/>
    </location>
</feature>
<organism evidence="3 4">
    <name type="scientific">Crystallibacter crystallopoietes</name>
    <dbReference type="NCBI Taxonomy" id="37928"/>
    <lineage>
        <taxon>Bacteria</taxon>
        <taxon>Bacillati</taxon>
        <taxon>Actinomycetota</taxon>
        <taxon>Actinomycetes</taxon>
        <taxon>Micrococcales</taxon>
        <taxon>Micrococcaceae</taxon>
        <taxon>Crystallibacter</taxon>
    </lineage>
</organism>
<accession>A0A1H0XLQ5</accession>
<evidence type="ECO:0000256" key="1">
    <source>
        <dbReference type="SAM" id="MobiDB-lite"/>
    </source>
</evidence>
<dbReference type="STRING" id="37928.SAMN04489742_0003"/>
<gene>
    <name evidence="2" type="ORF">SAMN04489742_0003</name>
    <name evidence="3" type="ORF">SAMN04489742_0175</name>
</gene>
<protein>
    <submittedName>
        <fullName evidence="3">Uncharacterized protein</fullName>
    </submittedName>
</protein>
<proteinExistence type="predicted"/>
<name>A0A1H0XLQ5_9MICC</name>
<evidence type="ECO:0000313" key="4">
    <source>
        <dbReference type="Proteomes" id="UP000181917"/>
    </source>
</evidence>
<dbReference type="EMBL" id="FNKH01000001">
    <property type="protein sequence ID" value="SDQ03083.1"/>
    <property type="molecule type" value="Genomic_DNA"/>
</dbReference>
<dbReference type="EMBL" id="FNKH01000001">
    <property type="protein sequence ID" value="SDQ03783.1"/>
    <property type="molecule type" value="Genomic_DNA"/>
</dbReference>